<dbReference type="OrthoDB" id="693830at2759"/>
<dbReference type="PANTHER" id="PTHR13068">
    <property type="entry name" value="CGI-12 PROTEIN-RELATED"/>
    <property type="match status" value="1"/>
</dbReference>
<accession>A0A6G1D535</accession>
<dbReference type="Gene3D" id="1.25.70.10">
    <property type="entry name" value="Transcription termination factor 3, mitochondrial"/>
    <property type="match status" value="1"/>
</dbReference>
<dbReference type="InterPro" id="IPR003690">
    <property type="entry name" value="MTERF"/>
</dbReference>
<dbReference type="AlphaFoldDB" id="A0A6G1D535"/>
<dbReference type="PANTHER" id="PTHR13068:SF39">
    <property type="entry name" value="OS02G0749900 PROTEIN"/>
    <property type="match status" value="1"/>
</dbReference>
<gene>
    <name evidence="5" type="ORF">E2562_017412</name>
</gene>
<reference evidence="5 6" key="1">
    <citation type="submission" date="2019-11" db="EMBL/GenBank/DDBJ databases">
        <title>Whole genome sequence of Oryza granulata.</title>
        <authorList>
            <person name="Li W."/>
        </authorList>
    </citation>
    <scope>NUCLEOTIDE SEQUENCE [LARGE SCALE GENOMIC DNA]</scope>
    <source>
        <strain evidence="6">cv. Menghai</strain>
        <tissue evidence="5">Leaf</tissue>
    </source>
</reference>
<dbReference type="GO" id="GO:0006353">
    <property type="term" value="P:DNA-templated transcription termination"/>
    <property type="evidence" value="ECO:0007669"/>
    <property type="project" value="UniProtKB-KW"/>
</dbReference>
<name>A0A6G1D535_9ORYZ</name>
<feature type="region of interest" description="Disordered" evidence="4">
    <location>
        <begin position="1"/>
        <end position="42"/>
    </location>
</feature>
<proteinExistence type="inferred from homology"/>
<evidence type="ECO:0000313" key="5">
    <source>
        <dbReference type="EMBL" id="KAF0907487.1"/>
    </source>
</evidence>
<comment type="similarity">
    <text evidence="1">Belongs to the mTERF family.</text>
</comment>
<dbReference type="GO" id="GO:0003676">
    <property type="term" value="F:nucleic acid binding"/>
    <property type="evidence" value="ECO:0007669"/>
    <property type="project" value="InterPro"/>
</dbReference>
<dbReference type="InterPro" id="IPR038538">
    <property type="entry name" value="MTERF_sf"/>
</dbReference>
<organism evidence="5 6">
    <name type="scientific">Oryza meyeriana var. granulata</name>
    <dbReference type="NCBI Taxonomy" id="110450"/>
    <lineage>
        <taxon>Eukaryota</taxon>
        <taxon>Viridiplantae</taxon>
        <taxon>Streptophyta</taxon>
        <taxon>Embryophyta</taxon>
        <taxon>Tracheophyta</taxon>
        <taxon>Spermatophyta</taxon>
        <taxon>Magnoliopsida</taxon>
        <taxon>Liliopsida</taxon>
        <taxon>Poales</taxon>
        <taxon>Poaceae</taxon>
        <taxon>BOP clade</taxon>
        <taxon>Oryzoideae</taxon>
        <taxon>Oryzeae</taxon>
        <taxon>Oryzinae</taxon>
        <taxon>Oryza</taxon>
        <taxon>Oryza meyeriana</taxon>
    </lineage>
</organism>
<evidence type="ECO:0000256" key="1">
    <source>
        <dbReference type="ARBA" id="ARBA00007692"/>
    </source>
</evidence>
<keyword evidence="2" id="KW-0804">Transcription</keyword>
<protein>
    <submittedName>
        <fullName evidence="5">Uncharacterized protein</fullName>
    </submittedName>
</protein>
<comment type="caution">
    <text evidence="5">The sequence shown here is derived from an EMBL/GenBank/DDBJ whole genome shotgun (WGS) entry which is preliminary data.</text>
</comment>
<keyword evidence="6" id="KW-1185">Reference proteome</keyword>
<sequence>MKQTGELAFSKNNYFRGDDPALAPKRGRERPPKAKDASAPAPVATPAAATWDLASLPCPCGRLLKPKDPIVEQFTTMNREFTAIVAAGTVNLDVPGDAAADLLQLARIGVTTCGLTPAQARKASKYVSQIKSPSNPDTLRAFLASIGLLKATAATIVAKHPQILRSKVDKTLTPLIAQLRKIGLSPPQMSRMVMSAFDADVSMTSA</sequence>
<keyword evidence="2" id="KW-0806">Transcription termination</keyword>
<evidence type="ECO:0000256" key="3">
    <source>
        <dbReference type="ARBA" id="ARBA00022946"/>
    </source>
</evidence>
<evidence type="ECO:0000256" key="2">
    <source>
        <dbReference type="ARBA" id="ARBA00022472"/>
    </source>
</evidence>
<keyword evidence="3" id="KW-0809">Transit peptide</keyword>
<dbReference type="Proteomes" id="UP000479710">
    <property type="component" value="Unassembled WGS sequence"/>
</dbReference>
<keyword evidence="2" id="KW-0805">Transcription regulation</keyword>
<dbReference type="EMBL" id="SPHZ02000007">
    <property type="protein sequence ID" value="KAF0907487.1"/>
    <property type="molecule type" value="Genomic_DNA"/>
</dbReference>
<evidence type="ECO:0000256" key="4">
    <source>
        <dbReference type="SAM" id="MobiDB-lite"/>
    </source>
</evidence>
<evidence type="ECO:0000313" key="6">
    <source>
        <dbReference type="Proteomes" id="UP000479710"/>
    </source>
</evidence>